<dbReference type="SUPFAM" id="SSF56935">
    <property type="entry name" value="Porins"/>
    <property type="match status" value="1"/>
</dbReference>
<dbReference type="InterPro" id="IPR000531">
    <property type="entry name" value="Beta-barrel_TonB"/>
</dbReference>
<keyword evidence="3" id="KW-0998">Cell outer membrane</keyword>
<evidence type="ECO:0000259" key="6">
    <source>
        <dbReference type="Pfam" id="PF00593"/>
    </source>
</evidence>
<evidence type="ECO:0000313" key="8">
    <source>
        <dbReference type="EMBL" id="GAA5059154.1"/>
    </source>
</evidence>
<dbReference type="Pfam" id="PF07715">
    <property type="entry name" value="Plug"/>
    <property type="match status" value="1"/>
</dbReference>
<name>A0ABP9KI45_9SPHN</name>
<feature type="chain" id="PRO_5046415023" evidence="5">
    <location>
        <begin position="28"/>
        <end position="1031"/>
    </location>
</feature>
<evidence type="ECO:0000256" key="4">
    <source>
        <dbReference type="RuleBase" id="RU003357"/>
    </source>
</evidence>
<feature type="signal peptide" evidence="5">
    <location>
        <begin position="1"/>
        <end position="27"/>
    </location>
</feature>
<dbReference type="PANTHER" id="PTHR47234">
    <property type="match status" value="1"/>
</dbReference>
<sequence>MIKSTRSVVALMCGTAFAALAAQPALAQDVAETDAEAEAPAPAVDDDDADTDAVIIVTGSQIQGAKVDDVLPVTVVSEADVETIDPASGDELFRAIPQAGSVAFNDQSTVGGVNGARGDIASINLRALGTGNTLLLLNGRRMVLNPGFQTELLVPVVSPDTNQIVPGSVRRVEVLRDGASAVYGADAVAGVVNTILRPDLDGGYLEGGYRASMGTSLYSYSLRGGYGFDFADGRGNVSLYGYYFHENGAPSSIRDYAADSDRRPFVEGTEFEGDLSFDNSSNDTPWGEFDIQASRSATDLNDDDFFVRPCGAFEDVSAISDSRFLDLGNGLCADNGTTVNRAQRYNIEGDRDLFSEKDRYSFAGLFSYELSPSVEFYAEGSFYRSDSNRNLEQRSNLTAVPIAVLPTAYWNPLGAATLPDGSPNPNRLTGGIDGIGPDGATIIIEDYRPIDAGPRNVRVDKNVYRIVAGLRGDLWGWDFDTGFLYSQANSTDFTSNRVSNALFEAAINRSDANAYNPFNGACVDNPDEGDCTPNPQSVIDSFTVDVFRKGETSLALADFKLSRPDVFELPGGPVGLATGIEFRRETFIDDRDPRLDGTNTYTNSFSGDFFGSDVMGSSPSPDTSGNREVYSAFAEALVPVVSPDMDIPLMEEFNLQLAGRLERFSDIEETTIVPRIAASWTVFDGLLFRGAWSQGFRAPNLVQVNDLGTTRSNTRDDFVQCFAQIQAGDITDFGDCSGQGTISLRTGTNELQPEDTESINLGVVFQPNFVPGLTLTADYWRVEQDGIVGVFGDENALALDLLLRLQGSSNPNVIRADPDQDQIDLFAGSGLAPAGTVIRVLDPYRNLDSRVSKGWDFGLFYALPDFGAGDFDIKVNAAYLDSFFQTPGPDGQLLLDAVNDGTLPDEITIDNIGQLRLQNGRPKWRWTAALRWDSGPVTASLFGRYVGKVQDTSATQDDTGEFYTVDDWFTLNVAVSYTIENDTAFDGTRLRVGFNNIFNEDPPLADESFGFMSDLHSARGRQFSVSLRKEF</sequence>
<keyword evidence="8" id="KW-0675">Receptor</keyword>
<feature type="domain" description="TonB-dependent receptor-like beta-barrel" evidence="6">
    <location>
        <begin position="443"/>
        <end position="997"/>
    </location>
</feature>
<keyword evidence="4" id="KW-0798">TonB box</keyword>
<dbReference type="Gene3D" id="2.170.130.10">
    <property type="entry name" value="TonB-dependent receptor, plug domain"/>
    <property type="match status" value="1"/>
</dbReference>
<dbReference type="InterPro" id="IPR036942">
    <property type="entry name" value="Beta-barrel_TonB_sf"/>
</dbReference>
<keyword evidence="2 4" id="KW-0472">Membrane</keyword>
<gene>
    <name evidence="8" type="ORF">GCM10023208_26150</name>
</gene>
<dbReference type="InterPro" id="IPR012910">
    <property type="entry name" value="Plug_dom"/>
</dbReference>
<evidence type="ECO:0000313" key="9">
    <source>
        <dbReference type="Proteomes" id="UP001500518"/>
    </source>
</evidence>
<feature type="domain" description="TonB-dependent receptor plug" evidence="7">
    <location>
        <begin position="72"/>
        <end position="191"/>
    </location>
</feature>
<dbReference type="Gene3D" id="2.40.170.20">
    <property type="entry name" value="TonB-dependent receptor, beta-barrel domain"/>
    <property type="match status" value="1"/>
</dbReference>
<organism evidence="8 9">
    <name type="scientific">Erythrobacter westpacificensis</name>
    <dbReference type="NCBI Taxonomy" id="1055231"/>
    <lineage>
        <taxon>Bacteria</taxon>
        <taxon>Pseudomonadati</taxon>
        <taxon>Pseudomonadota</taxon>
        <taxon>Alphaproteobacteria</taxon>
        <taxon>Sphingomonadales</taxon>
        <taxon>Erythrobacteraceae</taxon>
        <taxon>Erythrobacter/Porphyrobacter group</taxon>
        <taxon>Erythrobacter</taxon>
    </lineage>
</organism>
<reference evidence="9" key="1">
    <citation type="journal article" date="2019" name="Int. J. Syst. Evol. Microbiol.">
        <title>The Global Catalogue of Microorganisms (GCM) 10K type strain sequencing project: providing services to taxonomists for standard genome sequencing and annotation.</title>
        <authorList>
            <consortium name="The Broad Institute Genomics Platform"/>
            <consortium name="The Broad Institute Genome Sequencing Center for Infectious Disease"/>
            <person name="Wu L."/>
            <person name="Ma J."/>
        </authorList>
    </citation>
    <scope>NUCLEOTIDE SEQUENCE [LARGE SCALE GENOMIC DNA]</scope>
    <source>
        <strain evidence="9">JCM 18014</strain>
    </source>
</reference>
<dbReference type="Proteomes" id="UP001500518">
    <property type="component" value="Unassembled WGS sequence"/>
</dbReference>
<evidence type="ECO:0000259" key="7">
    <source>
        <dbReference type="Pfam" id="PF07715"/>
    </source>
</evidence>
<proteinExistence type="inferred from homology"/>
<evidence type="ECO:0000256" key="1">
    <source>
        <dbReference type="ARBA" id="ARBA00004442"/>
    </source>
</evidence>
<comment type="caution">
    <text evidence="8">The sequence shown here is derived from an EMBL/GenBank/DDBJ whole genome shotgun (WGS) entry which is preliminary data.</text>
</comment>
<comment type="similarity">
    <text evidence="4">Belongs to the TonB-dependent receptor family.</text>
</comment>
<evidence type="ECO:0000256" key="3">
    <source>
        <dbReference type="ARBA" id="ARBA00023237"/>
    </source>
</evidence>
<evidence type="ECO:0000256" key="5">
    <source>
        <dbReference type="SAM" id="SignalP"/>
    </source>
</evidence>
<keyword evidence="9" id="KW-1185">Reference proteome</keyword>
<dbReference type="Pfam" id="PF00593">
    <property type="entry name" value="TonB_dep_Rec_b-barrel"/>
    <property type="match status" value="1"/>
</dbReference>
<dbReference type="EMBL" id="BAABHV010000021">
    <property type="protein sequence ID" value="GAA5059154.1"/>
    <property type="molecule type" value="Genomic_DNA"/>
</dbReference>
<keyword evidence="5" id="KW-0732">Signal</keyword>
<dbReference type="RefSeq" id="WP_346033465.1">
    <property type="nucleotide sequence ID" value="NZ_BAABHV010000021.1"/>
</dbReference>
<evidence type="ECO:0000256" key="2">
    <source>
        <dbReference type="ARBA" id="ARBA00023136"/>
    </source>
</evidence>
<accession>A0ABP9KI45</accession>
<comment type="subcellular location">
    <subcellularLocation>
        <location evidence="1 4">Cell outer membrane</location>
    </subcellularLocation>
</comment>
<protein>
    <submittedName>
        <fullName evidence="8">TonB-dependent receptor</fullName>
    </submittedName>
</protein>
<dbReference type="InterPro" id="IPR037066">
    <property type="entry name" value="Plug_dom_sf"/>
</dbReference>
<dbReference type="PANTHER" id="PTHR47234:SF2">
    <property type="entry name" value="TONB-DEPENDENT RECEPTOR"/>
    <property type="match status" value="1"/>
</dbReference>